<dbReference type="Pfam" id="PF00994">
    <property type="entry name" value="MoCF_biosynth"/>
    <property type="match status" value="1"/>
</dbReference>
<reference evidence="6 7" key="1">
    <citation type="submission" date="2024-09" db="EMBL/GenBank/DDBJ databases">
        <authorList>
            <person name="Sun Q."/>
            <person name="Mori K."/>
        </authorList>
    </citation>
    <scope>NUCLEOTIDE SEQUENCE [LARGE SCALE GENOMIC DNA]</scope>
    <source>
        <strain evidence="6 7">TBRC 5777</strain>
    </source>
</reference>
<comment type="catalytic activity">
    <reaction evidence="3">
        <text>adenylyl-molybdopterin + molybdate = Mo-molybdopterin + AMP + H(+)</text>
        <dbReference type="Rhea" id="RHEA:35047"/>
        <dbReference type="ChEBI" id="CHEBI:15378"/>
        <dbReference type="ChEBI" id="CHEBI:36264"/>
        <dbReference type="ChEBI" id="CHEBI:62727"/>
        <dbReference type="ChEBI" id="CHEBI:71302"/>
        <dbReference type="ChEBI" id="CHEBI:456215"/>
        <dbReference type="EC" id="2.10.1.1"/>
    </reaction>
</comment>
<organism evidence="6 7">
    <name type="scientific">Roseomonas elaeocarpi</name>
    <dbReference type="NCBI Taxonomy" id="907779"/>
    <lineage>
        <taxon>Bacteria</taxon>
        <taxon>Pseudomonadati</taxon>
        <taxon>Pseudomonadota</taxon>
        <taxon>Alphaproteobacteria</taxon>
        <taxon>Acetobacterales</taxon>
        <taxon>Roseomonadaceae</taxon>
        <taxon>Roseomonas</taxon>
    </lineage>
</organism>
<name>A0ABV6JQZ3_9PROT</name>
<dbReference type="InterPro" id="IPR001453">
    <property type="entry name" value="MoaB/Mog_dom"/>
</dbReference>
<dbReference type="SUPFAM" id="SSF53218">
    <property type="entry name" value="Molybdenum cofactor biosynthesis proteins"/>
    <property type="match status" value="1"/>
</dbReference>
<dbReference type="SUPFAM" id="SSF63867">
    <property type="entry name" value="MoeA C-terminal domain-like"/>
    <property type="match status" value="1"/>
</dbReference>
<keyword evidence="4" id="KW-0500">Molybdenum</keyword>
<dbReference type="Gene3D" id="3.40.980.10">
    <property type="entry name" value="MoaB/Mog-like domain"/>
    <property type="match status" value="1"/>
</dbReference>
<dbReference type="EC" id="2.10.1.1" evidence="4"/>
<comment type="caution">
    <text evidence="6">The sequence shown here is derived from an EMBL/GenBank/DDBJ whole genome shotgun (WGS) entry which is preliminary data.</text>
</comment>
<dbReference type="SMART" id="SM00852">
    <property type="entry name" value="MoCF_biosynth"/>
    <property type="match status" value="1"/>
</dbReference>
<dbReference type="RefSeq" id="WP_377043884.1">
    <property type="nucleotide sequence ID" value="NZ_JBHLUN010000005.1"/>
</dbReference>
<dbReference type="Proteomes" id="UP001589865">
    <property type="component" value="Unassembled WGS sequence"/>
</dbReference>
<keyword evidence="4" id="KW-0479">Metal-binding</keyword>
<dbReference type="InterPro" id="IPR038987">
    <property type="entry name" value="MoeA-like"/>
</dbReference>
<dbReference type="SUPFAM" id="SSF63882">
    <property type="entry name" value="MoeA N-terminal region -like"/>
    <property type="match status" value="1"/>
</dbReference>
<protein>
    <recommendedName>
        <fullName evidence="4">Molybdopterin molybdenumtransferase</fullName>
        <ecNumber evidence="4">2.10.1.1</ecNumber>
    </recommendedName>
</protein>
<sequence>MRNDGAPTAATLPDPCAPVGLDTGTALALILEGVEAVAGEEAVSPMLAAGRALLRDLPAPAPLPPFPNAAMDGYLLAEPDLARAAPFTLPLAGQRFAGDAPGEALRPGTTIRILTGAVVPPGGAAVMYQERCERHGDAVTFHQTPLLGANIRGAGEDAGAGSTLLRGGIRLEPQHLALAGAAGAATLPLRRRVRVGLMSTGSELARPGEALRPGQIHDSNRPMLAALLTAPFVSLQDLGTVPDRPDLLAQTLRDAGDLDLLVTTGAVAGSEADHLPRAIALAGGSVAVQRLALRPGKPLLHGSLGQARVLGFGGNPLAGFVGASLFAVPLIRALAGLPPAPPRGREARLDEVPGRRVDRREFRPAQLLEDGADGVLLRCLGPGSSARLMPLAAADGLAELLPGEPLRVRFHPFASLLAGS</sequence>
<proteinExistence type="inferred from homology"/>
<dbReference type="Pfam" id="PF03453">
    <property type="entry name" value="MoeA_N"/>
    <property type="match status" value="1"/>
</dbReference>
<comment type="pathway">
    <text evidence="4">Cofactor biosynthesis; molybdopterin biosynthesis.</text>
</comment>
<evidence type="ECO:0000313" key="6">
    <source>
        <dbReference type="EMBL" id="MFC0408141.1"/>
    </source>
</evidence>
<keyword evidence="4" id="KW-0808">Transferase</keyword>
<keyword evidence="4" id="KW-0460">Magnesium</keyword>
<gene>
    <name evidence="6" type="ORF">ACFFGY_07755</name>
</gene>
<dbReference type="Gene3D" id="3.90.105.10">
    <property type="entry name" value="Molybdopterin biosynthesis moea protein, domain 2"/>
    <property type="match status" value="1"/>
</dbReference>
<dbReference type="PANTHER" id="PTHR10192">
    <property type="entry name" value="MOLYBDOPTERIN BIOSYNTHESIS PROTEIN"/>
    <property type="match status" value="1"/>
</dbReference>
<evidence type="ECO:0000256" key="4">
    <source>
        <dbReference type="RuleBase" id="RU365090"/>
    </source>
</evidence>
<dbReference type="InterPro" id="IPR036688">
    <property type="entry name" value="MoeA_C_domain_IV_sf"/>
</dbReference>
<comment type="cofactor">
    <cofactor evidence="4">
        <name>Mg(2+)</name>
        <dbReference type="ChEBI" id="CHEBI:18420"/>
    </cofactor>
</comment>
<comment type="similarity">
    <text evidence="2 4">Belongs to the MoeA family.</text>
</comment>
<evidence type="ECO:0000313" key="7">
    <source>
        <dbReference type="Proteomes" id="UP001589865"/>
    </source>
</evidence>
<feature type="domain" description="MoaB/Mog" evidence="5">
    <location>
        <begin position="196"/>
        <end position="333"/>
    </location>
</feature>
<evidence type="ECO:0000259" key="5">
    <source>
        <dbReference type="SMART" id="SM00852"/>
    </source>
</evidence>
<accession>A0ABV6JQZ3</accession>
<dbReference type="InterPro" id="IPR036135">
    <property type="entry name" value="MoeA_linker/N_sf"/>
</dbReference>
<dbReference type="InterPro" id="IPR036425">
    <property type="entry name" value="MoaB/Mog-like_dom_sf"/>
</dbReference>
<evidence type="ECO:0000256" key="1">
    <source>
        <dbReference type="ARBA" id="ARBA00002901"/>
    </source>
</evidence>
<dbReference type="PANTHER" id="PTHR10192:SF5">
    <property type="entry name" value="GEPHYRIN"/>
    <property type="match status" value="1"/>
</dbReference>
<dbReference type="EMBL" id="JBHLUN010000005">
    <property type="protein sequence ID" value="MFC0408141.1"/>
    <property type="molecule type" value="Genomic_DNA"/>
</dbReference>
<dbReference type="InterPro" id="IPR005110">
    <property type="entry name" value="MoeA_linker/N"/>
</dbReference>
<keyword evidence="7" id="KW-1185">Reference proteome</keyword>
<keyword evidence="4" id="KW-0501">Molybdenum cofactor biosynthesis</keyword>
<dbReference type="Gene3D" id="2.40.340.10">
    <property type="entry name" value="MoeA, C-terminal, domain IV"/>
    <property type="match status" value="1"/>
</dbReference>
<dbReference type="Gene3D" id="2.170.190.11">
    <property type="entry name" value="Molybdopterin biosynthesis moea protein, domain 3"/>
    <property type="match status" value="1"/>
</dbReference>
<comment type="function">
    <text evidence="1 4">Catalyzes the insertion of molybdate into adenylated molybdopterin with the concomitant release of AMP.</text>
</comment>
<evidence type="ECO:0000256" key="2">
    <source>
        <dbReference type="ARBA" id="ARBA00010763"/>
    </source>
</evidence>
<dbReference type="CDD" id="cd00887">
    <property type="entry name" value="MoeA"/>
    <property type="match status" value="1"/>
</dbReference>
<evidence type="ECO:0000256" key="3">
    <source>
        <dbReference type="ARBA" id="ARBA00047317"/>
    </source>
</evidence>